<keyword evidence="1" id="KW-0472">Membrane</keyword>
<dbReference type="GO" id="GO:0051287">
    <property type="term" value="F:NAD binding"/>
    <property type="evidence" value="ECO:0007669"/>
    <property type="project" value="InterPro"/>
</dbReference>
<reference evidence="4 5" key="1">
    <citation type="journal article" date="2013" name="Curr. Biol.">
        <title>The Genome of the Foraminiferan Reticulomyxa filosa.</title>
        <authorList>
            <person name="Glockner G."/>
            <person name="Hulsmann N."/>
            <person name="Schleicher M."/>
            <person name="Noegel A.A."/>
            <person name="Eichinger L."/>
            <person name="Gallinger C."/>
            <person name="Pawlowski J."/>
            <person name="Sierra R."/>
            <person name="Euteneuer U."/>
            <person name="Pillet L."/>
            <person name="Moustafa A."/>
            <person name="Platzer M."/>
            <person name="Groth M."/>
            <person name="Szafranski K."/>
            <person name="Schliwa M."/>
        </authorList>
    </citation>
    <scope>NUCLEOTIDE SEQUENCE [LARGE SCALE GENOMIC DNA]</scope>
</reference>
<dbReference type="InterPro" id="IPR036291">
    <property type="entry name" value="NAD(P)-bd_dom_sf"/>
</dbReference>
<organism evidence="4 5">
    <name type="scientific">Reticulomyxa filosa</name>
    <dbReference type="NCBI Taxonomy" id="46433"/>
    <lineage>
        <taxon>Eukaryota</taxon>
        <taxon>Sar</taxon>
        <taxon>Rhizaria</taxon>
        <taxon>Retaria</taxon>
        <taxon>Foraminifera</taxon>
        <taxon>Monothalamids</taxon>
        <taxon>Reticulomyxidae</taxon>
        <taxon>Reticulomyxa</taxon>
    </lineage>
</organism>
<dbReference type="AlphaFoldDB" id="X6P120"/>
<dbReference type="OrthoDB" id="435038at2759"/>
<dbReference type="Gene3D" id="1.10.1040.10">
    <property type="entry name" value="N-(1-d-carboxylethyl)-l-norvaline Dehydrogenase, domain 2"/>
    <property type="match status" value="1"/>
</dbReference>
<dbReference type="PANTHER" id="PTHR43060:SF15">
    <property type="entry name" value="3-HYDROXYISOBUTYRATE DEHYDROGENASE-LIKE 1, MITOCHONDRIAL-RELATED"/>
    <property type="match status" value="1"/>
</dbReference>
<dbReference type="EMBL" id="ASPP01004342">
    <property type="protein sequence ID" value="ETO32265.1"/>
    <property type="molecule type" value="Genomic_DNA"/>
</dbReference>
<sequence>MTIFNRTRSKCEPLEKLGAKFVESPMHVAQLFRYFFFVSFLLKVHYCYKKKKKIDVIFSIVGYPKDVRETFLGKKGILAGAKPGSIVVDMTTSEPSLAEEIAAEAAKKKIKAFDAPVSGGDVGAKNATLSIMVGGDKSALDKVHGLFQLMGKTIQYMGPAGRGQHTKMVNQILIASNMVNIMRLYIAFTFVRRNVTYANTIKDKQIHLLHTLSFVLLLFLSLSFEWTLAQIGVCEGLLYAHKVGLNLEEVIKAVGGGGAASFSINVLGPRIVKGDFNPGFFVEHFIKDMGIALEESKRMNLSLPGLALAQQLYIALQAQGHGRKGTQALVLALESLSGGKKFATLGSQFSKL</sequence>
<dbReference type="InterPro" id="IPR006115">
    <property type="entry name" value="6PGDH_NADP-bd"/>
</dbReference>
<evidence type="ECO:0000256" key="1">
    <source>
        <dbReference type="SAM" id="Phobius"/>
    </source>
</evidence>
<name>X6P120_RETFI</name>
<feature type="domain" description="6-phosphogluconate dehydrogenase NADP-binding" evidence="2">
    <location>
        <begin position="2"/>
        <end position="158"/>
    </location>
</feature>
<keyword evidence="5" id="KW-1185">Reference proteome</keyword>
<dbReference type="OMA" id="QFYADVQ"/>
<feature type="transmembrane region" description="Helical" evidence="1">
    <location>
        <begin position="211"/>
        <end position="229"/>
    </location>
</feature>
<dbReference type="InterPro" id="IPR013328">
    <property type="entry name" value="6PGD_dom2"/>
</dbReference>
<accession>X6P120</accession>
<dbReference type="Pfam" id="PF14833">
    <property type="entry name" value="NAD_binding_11"/>
    <property type="match status" value="1"/>
</dbReference>
<keyword evidence="1" id="KW-0812">Transmembrane</keyword>
<evidence type="ECO:0000313" key="4">
    <source>
        <dbReference type="EMBL" id="ETO32265.1"/>
    </source>
</evidence>
<keyword evidence="1" id="KW-1133">Transmembrane helix</keyword>
<protein>
    <submittedName>
        <fullName evidence="4">3-hydroxyisobutyrate dehydrogenase</fullName>
    </submittedName>
</protein>
<dbReference type="Proteomes" id="UP000023152">
    <property type="component" value="Unassembled WGS sequence"/>
</dbReference>
<dbReference type="PANTHER" id="PTHR43060">
    <property type="entry name" value="3-HYDROXYISOBUTYRATE DEHYDROGENASE-LIKE 1, MITOCHONDRIAL-RELATED"/>
    <property type="match status" value="1"/>
</dbReference>
<comment type="caution">
    <text evidence="4">The sequence shown here is derived from an EMBL/GenBank/DDBJ whole genome shotgun (WGS) entry which is preliminary data.</text>
</comment>
<dbReference type="InterPro" id="IPR029154">
    <property type="entry name" value="HIBADH-like_NADP-bd"/>
</dbReference>
<feature type="domain" description="3-hydroxyisobutyrate dehydrogenase-like NAD-binding" evidence="3">
    <location>
        <begin position="230"/>
        <end position="330"/>
    </location>
</feature>
<evidence type="ECO:0000259" key="3">
    <source>
        <dbReference type="Pfam" id="PF14833"/>
    </source>
</evidence>
<dbReference type="GO" id="GO:0050661">
    <property type="term" value="F:NADP binding"/>
    <property type="evidence" value="ECO:0007669"/>
    <property type="project" value="InterPro"/>
</dbReference>
<dbReference type="Gene3D" id="3.40.50.720">
    <property type="entry name" value="NAD(P)-binding Rossmann-like Domain"/>
    <property type="match status" value="1"/>
</dbReference>
<dbReference type="Pfam" id="PF03446">
    <property type="entry name" value="NAD_binding_2"/>
    <property type="match status" value="1"/>
</dbReference>
<feature type="transmembrane region" description="Helical" evidence="1">
    <location>
        <begin position="172"/>
        <end position="191"/>
    </location>
</feature>
<evidence type="ECO:0000313" key="5">
    <source>
        <dbReference type="Proteomes" id="UP000023152"/>
    </source>
</evidence>
<gene>
    <name evidence="4" type="ORF">RFI_04852</name>
</gene>
<dbReference type="SUPFAM" id="SSF51735">
    <property type="entry name" value="NAD(P)-binding Rossmann-fold domains"/>
    <property type="match status" value="1"/>
</dbReference>
<dbReference type="SUPFAM" id="SSF48179">
    <property type="entry name" value="6-phosphogluconate dehydrogenase C-terminal domain-like"/>
    <property type="match status" value="1"/>
</dbReference>
<dbReference type="InterPro" id="IPR008927">
    <property type="entry name" value="6-PGluconate_DH-like_C_sf"/>
</dbReference>
<evidence type="ECO:0000259" key="2">
    <source>
        <dbReference type="Pfam" id="PF03446"/>
    </source>
</evidence>
<proteinExistence type="predicted"/>